<dbReference type="EMBL" id="OU892280">
    <property type="protein sequence ID" value="CAG9767126.1"/>
    <property type="molecule type" value="Genomic_DNA"/>
</dbReference>
<accession>A0A9N9MLF4</accession>
<dbReference type="Pfam" id="PF10545">
    <property type="entry name" value="MADF_DNA_bdg"/>
    <property type="match status" value="1"/>
</dbReference>
<dbReference type="GO" id="GO:0006357">
    <property type="term" value="P:regulation of transcription by RNA polymerase II"/>
    <property type="evidence" value="ECO:0007669"/>
    <property type="project" value="TreeGrafter"/>
</dbReference>
<organism evidence="2 3">
    <name type="scientific">Ceutorhynchus assimilis</name>
    <name type="common">cabbage seed weevil</name>
    <dbReference type="NCBI Taxonomy" id="467358"/>
    <lineage>
        <taxon>Eukaryota</taxon>
        <taxon>Metazoa</taxon>
        <taxon>Ecdysozoa</taxon>
        <taxon>Arthropoda</taxon>
        <taxon>Hexapoda</taxon>
        <taxon>Insecta</taxon>
        <taxon>Pterygota</taxon>
        <taxon>Neoptera</taxon>
        <taxon>Endopterygota</taxon>
        <taxon>Coleoptera</taxon>
        <taxon>Polyphaga</taxon>
        <taxon>Cucujiformia</taxon>
        <taxon>Curculionidae</taxon>
        <taxon>Ceutorhynchinae</taxon>
        <taxon>Ceutorhynchus</taxon>
    </lineage>
</organism>
<dbReference type="GO" id="GO:0005667">
    <property type="term" value="C:transcription regulator complex"/>
    <property type="evidence" value="ECO:0007669"/>
    <property type="project" value="TreeGrafter"/>
</dbReference>
<dbReference type="InterPro" id="IPR006578">
    <property type="entry name" value="MADF-dom"/>
</dbReference>
<gene>
    <name evidence="2" type="ORF">CEUTPL_LOCUS7693</name>
</gene>
<sequence>MTTNDDVGMEVELTDDDPRSLLIELIKNYPLLYDLSHSDYKFQSRKDQAWAEIASVIGISSEDCQKLWKSVRDRYTRERRVKNPENAPSRWCFYDKMSFYAKFTKPRKFKFKICRTDATTDKKLTAFSQQDSSDANSSDNSKIIPPNTKILIRKIKLTENNKSDSPQEPKIMKIETITETNNTNNMEESQNNFAGSNRAFVEYLHCLLEELPPEEAKEKRKQILLWMLT</sequence>
<evidence type="ECO:0000313" key="2">
    <source>
        <dbReference type="EMBL" id="CAG9767126.1"/>
    </source>
</evidence>
<proteinExistence type="predicted"/>
<keyword evidence="3" id="KW-1185">Reference proteome</keyword>
<dbReference type="OrthoDB" id="8195830at2759"/>
<dbReference type="PROSITE" id="PS51029">
    <property type="entry name" value="MADF"/>
    <property type="match status" value="1"/>
</dbReference>
<dbReference type="PANTHER" id="PTHR12243">
    <property type="entry name" value="MADF DOMAIN TRANSCRIPTION FACTOR"/>
    <property type="match status" value="1"/>
</dbReference>
<feature type="domain" description="MADF" evidence="1">
    <location>
        <begin position="21"/>
        <end position="105"/>
    </location>
</feature>
<protein>
    <recommendedName>
        <fullName evidence="1">MADF domain-containing protein</fullName>
    </recommendedName>
</protein>
<dbReference type="AlphaFoldDB" id="A0A9N9MLF4"/>
<name>A0A9N9MLF4_9CUCU</name>
<dbReference type="Proteomes" id="UP001152799">
    <property type="component" value="Chromosome 4"/>
</dbReference>
<dbReference type="PANTHER" id="PTHR12243:SF60">
    <property type="entry name" value="SI:CH211-15D5.12-RELATED"/>
    <property type="match status" value="1"/>
</dbReference>
<evidence type="ECO:0000313" key="3">
    <source>
        <dbReference type="Proteomes" id="UP001152799"/>
    </source>
</evidence>
<dbReference type="GO" id="GO:0005634">
    <property type="term" value="C:nucleus"/>
    <property type="evidence" value="ECO:0007669"/>
    <property type="project" value="TreeGrafter"/>
</dbReference>
<reference evidence="2" key="1">
    <citation type="submission" date="2022-01" db="EMBL/GenBank/DDBJ databases">
        <authorList>
            <person name="King R."/>
        </authorList>
    </citation>
    <scope>NUCLEOTIDE SEQUENCE</scope>
</reference>
<evidence type="ECO:0000259" key="1">
    <source>
        <dbReference type="PROSITE" id="PS51029"/>
    </source>
</evidence>
<dbReference type="SMART" id="SM00595">
    <property type="entry name" value="MADF"/>
    <property type="match status" value="1"/>
</dbReference>
<dbReference type="InterPro" id="IPR039353">
    <property type="entry name" value="TF_Adf1"/>
</dbReference>